<evidence type="ECO:0008006" key="3">
    <source>
        <dbReference type="Google" id="ProtNLM"/>
    </source>
</evidence>
<reference evidence="1" key="1">
    <citation type="submission" date="2023-04" db="EMBL/GenBank/DDBJ databases">
        <authorList>
            <person name="Vijverberg K."/>
            <person name="Xiong W."/>
            <person name="Schranz E."/>
        </authorList>
    </citation>
    <scope>NUCLEOTIDE SEQUENCE</scope>
</reference>
<proteinExistence type="predicted"/>
<dbReference type="PANTHER" id="PTHR33977">
    <property type="entry name" value="ZINC ION BINDING PROTEIN"/>
    <property type="match status" value="1"/>
</dbReference>
<dbReference type="EMBL" id="OX465086">
    <property type="protein sequence ID" value="CAI9260701.1"/>
    <property type="molecule type" value="Genomic_DNA"/>
</dbReference>
<name>A0AA35Y6L4_LACSI</name>
<organism evidence="1 2">
    <name type="scientific">Lactuca saligna</name>
    <name type="common">Willowleaf lettuce</name>
    <dbReference type="NCBI Taxonomy" id="75948"/>
    <lineage>
        <taxon>Eukaryota</taxon>
        <taxon>Viridiplantae</taxon>
        <taxon>Streptophyta</taxon>
        <taxon>Embryophyta</taxon>
        <taxon>Tracheophyta</taxon>
        <taxon>Spermatophyta</taxon>
        <taxon>Magnoliopsida</taxon>
        <taxon>eudicotyledons</taxon>
        <taxon>Gunneridae</taxon>
        <taxon>Pentapetalae</taxon>
        <taxon>asterids</taxon>
        <taxon>campanulids</taxon>
        <taxon>Asterales</taxon>
        <taxon>Asteraceae</taxon>
        <taxon>Cichorioideae</taxon>
        <taxon>Cichorieae</taxon>
        <taxon>Lactucinae</taxon>
        <taxon>Lactuca</taxon>
    </lineage>
</organism>
<gene>
    <name evidence="1" type="ORF">LSALG_LOCUS1527</name>
</gene>
<accession>A0AA35Y6L4</accession>
<keyword evidence="2" id="KW-1185">Reference proteome</keyword>
<evidence type="ECO:0000313" key="2">
    <source>
        <dbReference type="Proteomes" id="UP001177003"/>
    </source>
</evidence>
<sequence length="153" mass="17429">MSMIYLGIPEENVLEKHIEGIQRYCGSDLKVNSIASQYVHKLGMIIKRSTHELDLDDQESLQQMLRFGHRSLIAADSTFGIKRLKYPLCTLLVFDSRQHALPVAWVITRSVAKSDVCKWMKALLGRVRAVDPTWKVNGFIIDDAAVETDPIRF</sequence>
<dbReference type="Proteomes" id="UP001177003">
    <property type="component" value="Chromosome 0"/>
</dbReference>
<protein>
    <recommendedName>
        <fullName evidence="3">MULE transposase domain-containing protein</fullName>
    </recommendedName>
</protein>
<dbReference type="AlphaFoldDB" id="A0AA35Y6L4"/>
<evidence type="ECO:0000313" key="1">
    <source>
        <dbReference type="EMBL" id="CAI9260701.1"/>
    </source>
</evidence>
<dbReference type="PANTHER" id="PTHR33977:SF2">
    <property type="entry name" value="OS09G0309100 PROTEIN"/>
    <property type="match status" value="1"/>
</dbReference>